<dbReference type="GO" id="GO:0018104">
    <property type="term" value="P:peptidoglycan-protein cross-linking"/>
    <property type="evidence" value="ECO:0007669"/>
    <property type="project" value="TreeGrafter"/>
</dbReference>
<evidence type="ECO:0000256" key="8">
    <source>
        <dbReference type="ARBA" id="ARBA00060592"/>
    </source>
</evidence>
<dbReference type="GO" id="GO:0008360">
    <property type="term" value="P:regulation of cell shape"/>
    <property type="evidence" value="ECO:0007669"/>
    <property type="project" value="UniProtKB-UniRule"/>
</dbReference>
<keyword evidence="4" id="KW-0378">Hydrolase</keyword>
<proteinExistence type="inferred from homology"/>
<feature type="active site" description="Proton donor/acceptor" evidence="9">
    <location>
        <position position="365"/>
    </location>
</feature>
<evidence type="ECO:0000259" key="12">
    <source>
        <dbReference type="PROSITE" id="PS52029"/>
    </source>
</evidence>
<keyword evidence="6 9" id="KW-0573">Peptidoglycan synthesis</keyword>
<keyword evidence="10" id="KW-0472">Membrane</keyword>
<dbReference type="CDD" id="cd00118">
    <property type="entry name" value="LysM"/>
    <property type="match status" value="1"/>
</dbReference>
<gene>
    <name evidence="14" type="ORF">AWH56_019950</name>
    <name evidence="13" type="ORF">AWH56_22645</name>
</gene>
<protein>
    <submittedName>
        <fullName evidence="14">L,D-transpeptidase family protein</fullName>
    </submittedName>
</protein>
<sequence length="406" mass="45144">MSIHNRLEQRSTTRKKRHKVKKKKFIIPIILMVIIVYSLGVFTSDFVASIKPNFVPLQESLTIESKSEASPFEENLNLGQHSPSTETLISVSTVEEIPGQETIGKEDEKALHSKSKKPEVSAVHLIEKETKTETEQVVVKTEVAPQTNKEPVPVPLKPSAKQVVSHVVQSNETLFSITMKYYLSGSFQSKVADYNNIKNPSTDIKAGMVLELPDPLITAFHEVKQGETLFSITMNYYQASQYQDPLATFNGIKNPTIDVKAGMILQIPTLSIINNQPKGSYSIKINKGTNQLIVYLNNEQVRTFPIATGKNSSLTPEGTFKIVNKVEKPWFNPENIPGGDSRNPLGSHWLGLNVPGTNGYTYGIHGTNNPASIGSYASKGCIRMHNSDIQWLYQHLPMQTIVEIVN</sequence>
<dbReference type="PANTHER" id="PTHR30582">
    <property type="entry name" value="L,D-TRANSPEPTIDASE"/>
    <property type="match status" value="1"/>
</dbReference>
<evidence type="ECO:0000256" key="10">
    <source>
        <dbReference type="SAM" id="Phobius"/>
    </source>
</evidence>
<dbReference type="SMART" id="SM00257">
    <property type="entry name" value="LysM"/>
    <property type="match status" value="2"/>
</dbReference>
<comment type="pathway">
    <text evidence="8">Glycan biosynthesis.</text>
</comment>
<dbReference type="GO" id="GO:0016740">
    <property type="term" value="F:transferase activity"/>
    <property type="evidence" value="ECO:0007669"/>
    <property type="project" value="UniProtKB-KW"/>
</dbReference>
<dbReference type="InterPro" id="IPR005490">
    <property type="entry name" value="LD_TPept_cat_dom"/>
</dbReference>
<reference evidence="14 15" key="2">
    <citation type="journal article" date="2017" name="Genome Announc.">
        <title>Draft Genome Sequences of Four Alkaliphilic Bacteria Belonging to the Anaerobacillus Genus.</title>
        <authorList>
            <person name="Bassil N.M."/>
            <person name="Lloyd J.R."/>
        </authorList>
    </citation>
    <scope>NUCLEOTIDE SEQUENCE [LARGE SCALE GENOMIC DNA]</scope>
    <source>
        <strain evidence="14 15">NB2006</strain>
    </source>
</reference>
<evidence type="ECO:0000313" key="13">
    <source>
        <dbReference type="EMBL" id="OIJ04772.1"/>
    </source>
</evidence>
<dbReference type="GO" id="GO:0005576">
    <property type="term" value="C:extracellular region"/>
    <property type="evidence" value="ECO:0007669"/>
    <property type="project" value="TreeGrafter"/>
</dbReference>
<dbReference type="Pfam" id="PF03734">
    <property type="entry name" value="YkuD"/>
    <property type="match status" value="1"/>
</dbReference>
<evidence type="ECO:0000256" key="6">
    <source>
        <dbReference type="ARBA" id="ARBA00022984"/>
    </source>
</evidence>
<dbReference type="InterPro" id="IPR036779">
    <property type="entry name" value="LysM_dom_sf"/>
</dbReference>
<comment type="similarity">
    <text evidence="2">Belongs to the YkuD family.</text>
</comment>
<feature type="domain" description="L,D-TPase catalytic" evidence="12">
    <location>
        <begin position="281"/>
        <end position="405"/>
    </location>
</feature>
<feature type="domain" description="LysM" evidence="11">
    <location>
        <begin position="219"/>
        <end position="267"/>
    </location>
</feature>
<dbReference type="KEGG" id="aia:AWH56_019950"/>
<dbReference type="FunFam" id="2.40.440.10:FF:000003">
    <property type="entry name" value="L,D-transpeptidase YciB"/>
    <property type="match status" value="1"/>
</dbReference>
<evidence type="ECO:0000256" key="4">
    <source>
        <dbReference type="ARBA" id="ARBA00022801"/>
    </source>
</evidence>
<evidence type="ECO:0000256" key="1">
    <source>
        <dbReference type="ARBA" id="ARBA00004752"/>
    </source>
</evidence>
<evidence type="ECO:0000256" key="3">
    <source>
        <dbReference type="ARBA" id="ARBA00022679"/>
    </source>
</evidence>
<feature type="active site" description="Nucleophile" evidence="9">
    <location>
        <position position="381"/>
    </location>
</feature>
<feature type="transmembrane region" description="Helical" evidence="10">
    <location>
        <begin position="25"/>
        <end position="43"/>
    </location>
</feature>
<feature type="domain" description="LysM" evidence="11">
    <location>
        <begin position="164"/>
        <end position="212"/>
    </location>
</feature>
<reference evidence="14 15" key="3">
    <citation type="journal article" date="2019" name="Int. J. Syst. Evol. Microbiol.">
        <title>Anaerobacillus isosaccharinicus sp. nov., an alkaliphilic bacterium which degrades isosaccharinic acid.</title>
        <authorList>
            <person name="Bassil N.M."/>
            <person name="Lloyd J.R."/>
        </authorList>
    </citation>
    <scope>NUCLEOTIDE SEQUENCE [LARGE SCALE GENOMIC DNA]</scope>
    <source>
        <strain evidence="14 15">NB2006</strain>
    </source>
</reference>
<dbReference type="GO" id="GO:0071972">
    <property type="term" value="F:peptidoglycan L,D-transpeptidase activity"/>
    <property type="evidence" value="ECO:0007669"/>
    <property type="project" value="TreeGrafter"/>
</dbReference>
<dbReference type="InterPro" id="IPR018392">
    <property type="entry name" value="LysM"/>
</dbReference>
<evidence type="ECO:0000259" key="11">
    <source>
        <dbReference type="PROSITE" id="PS51782"/>
    </source>
</evidence>
<dbReference type="EMBL" id="LQXD01000197">
    <property type="protein sequence ID" value="OIJ04772.1"/>
    <property type="molecule type" value="Genomic_DNA"/>
</dbReference>
<dbReference type="RefSeq" id="WP_071319189.1">
    <property type="nucleotide sequence ID" value="NZ_CP063356.2"/>
</dbReference>
<dbReference type="CDD" id="cd16913">
    <property type="entry name" value="YkuD_like"/>
    <property type="match status" value="1"/>
</dbReference>
<dbReference type="PROSITE" id="PS51782">
    <property type="entry name" value="LYSM"/>
    <property type="match status" value="2"/>
</dbReference>
<reference evidence="13 15" key="1">
    <citation type="submission" date="2016-10" db="EMBL/GenBank/DDBJ databases">
        <title>Draft genome sequences of four alkaliphilic bacteria belonging to the Anaerobacillus genus.</title>
        <authorList>
            <person name="Bassil N.M."/>
            <person name="Lloyd J.R."/>
        </authorList>
    </citation>
    <scope>NUCLEOTIDE SEQUENCE [LARGE SCALE GENOMIC DNA]</scope>
    <source>
        <strain evidence="13 15">NB2006</strain>
    </source>
</reference>
<dbReference type="UniPathway" id="UPA00219"/>
<dbReference type="Proteomes" id="UP000180175">
    <property type="component" value="Chromosome"/>
</dbReference>
<evidence type="ECO:0000256" key="2">
    <source>
        <dbReference type="ARBA" id="ARBA00005992"/>
    </source>
</evidence>
<dbReference type="GO" id="GO:0071555">
    <property type="term" value="P:cell wall organization"/>
    <property type="evidence" value="ECO:0007669"/>
    <property type="project" value="UniProtKB-UniRule"/>
</dbReference>
<dbReference type="SUPFAM" id="SSF141523">
    <property type="entry name" value="L,D-transpeptidase catalytic domain-like"/>
    <property type="match status" value="1"/>
</dbReference>
<keyword evidence="5 9" id="KW-0133">Cell shape</keyword>
<dbReference type="AlphaFoldDB" id="A0A1S2KX51"/>
<keyword evidence="10" id="KW-1133">Transmembrane helix</keyword>
<evidence type="ECO:0000256" key="9">
    <source>
        <dbReference type="PROSITE-ProRule" id="PRU01373"/>
    </source>
</evidence>
<dbReference type="Gene3D" id="2.40.440.10">
    <property type="entry name" value="L,D-transpeptidase catalytic domain-like"/>
    <property type="match status" value="1"/>
</dbReference>
<dbReference type="Pfam" id="PF01476">
    <property type="entry name" value="LysM"/>
    <property type="match status" value="2"/>
</dbReference>
<evidence type="ECO:0000313" key="15">
    <source>
        <dbReference type="Proteomes" id="UP000180175"/>
    </source>
</evidence>
<dbReference type="OrthoDB" id="9787225at2"/>
<dbReference type="PROSITE" id="PS52029">
    <property type="entry name" value="LD_TPASE"/>
    <property type="match status" value="1"/>
</dbReference>
<keyword evidence="7 9" id="KW-0961">Cell wall biogenesis/degradation</keyword>
<evidence type="ECO:0000256" key="7">
    <source>
        <dbReference type="ARBA" id="ARBA00023316"/>
    </source>
</evidence>
<reference evidence="14" key="4">
    <citation type="submission" date="2020-10" db="EMBL/GenBank/DDBJ databases">
        <authorList>
            <person name="Bassil N.M."/>
            <person name="Lloyd J.R."/>
        </authorList>
    </citation>
    <scope>NUCLEOTIDE SEQUENCE</scope>
    <source>
        <strain evidence="14">NB2006</strain>
    </source>
</reference>
<dbReference type="EMBL" id="CP063356">
    <property type="protein sequence ID" value="QOY34966.1"/>
    <property type="molecule type" value="Genomic_DNA"/>
</dbReference>
<keyword evidence="3" id="KW-0808">Transferase</keyword>
<evidence type="ECO:0000313" key="14">
    <source>
        <dbReference type="EMBL" id="QOY34966.1"/>
    </source>
</evidence>
<dbReference type="InterPro" id="IPR038063">
    <property type="entry name" value="Transpep_catalytic_dom"/>
</dbReference>
<evidence type="ECO:0000256" key="5">
    <source>
        <dbReference type="ARBA" id="ARBA00022960"/>
    </source>
</evidence>
<accession>A0A1S2KX51</accession>
<dbReference type="InterPro" id="IPR050979">
    <property type="entry name" value="LD-transpeptidase"/>
</dbReference>
<comment type="pathway">
    <text evidence="1 9">Cell wall biogenesis; peptidoglycan biosynthesis.</text>
</comment>
<name>A0A1S2KX51_9BACI</name>
<keyword evidence="15" id="KW-1185">Reference proteome</keyword>
<dbReference type="Gene3D" id="3.10.350.10">
    <property type="entry name" value="LysM domain"/>
    <property type="match status" value="2"/>
</dbReference>
<dbReference type="PANTHER" id="PTHR30582:SF4">
    <property type="entry name" value="L,D-TRANSPEPTIDASE YQJB-RELATED"/>
    <property type="match status" value="1"/>
</dbReference>
<organism evidence="13 15">
    <name type="scientific">Anaerobacillus isosaccharinicus</name>
    <dbReference type="NCBI Taxonomy" id="1532552"/>
    <lineage>
        <taxon>Bacteria</taxon>
        <taxon>Bacillati</taxon>
        <taxon>Bacillota</taxon>
        <taxon>Bacilli</taxon>
        <taxon>Bacillales</taxon>
        <taxon>Bacillaceae</taxon>
        <taxon>Anaerobacillus</taxon>
    </lineage>
</organism>
<keyword evidence="10" id="KW-0812">Transmembrane</keyword>